<evidence type="ECO:0000313" key="5">
    <source>
        <dbReference type="EMBL" id="WFD35500.1"/>
    </source>
</evidence>
<evidence type="ECO:0000256" key="2">
    <source>
        <dbReference type="PROSITE-ProRule" id="PRU00192"/>
    </source>
</evidence>
<sequence>MKGFTKLVKRAPHLVSSKVGLAATSTDVEFDHLKSKFQAMQRLITQLLKESTSFLDSARNMISSSATFAHEFSTMYHPLGSEYDLERRYPQMVQTLVNLTGFIAYLDDLRDTLRPEFELIATRIIEPARELEQLMKGIDKAVTKRDHKLIDFDRHNNSYLKLKEKTSRSSKEDQNMYRLESEVETSASDYEYHNNMLKEQLPKFLEMCNRLVSPLFYSLYYMQLNIFYLSMEKLRAYAQDKFDLTSNDLTSLEHVFTDRVSDITERLNELSIRKPLPPSARVLQMARSGQPLSTLRKDTNDKALEAAAPATTVTVTVAPTAAGAATATVATTPAVPPPAYDAPKASYVVALYDYTAQAEGDLSFRVGDRIEVIQRTGSTEDWWTGRLNGVEGVFPGNYVQDA</sequence>
<dbReference type="GO" id="GO:0031097">
    <property type="term" value="C:medial cortex"/>
    <property type="evidence" value="ECO:0007669"/>
    <property type="project" value="TreeGrafter"/>
</dbReference>
<dbReference type="PANTHER" id="PTHR47174">
    <property type="entry name" value="BRIDGING INTEGRATOR 3"/>
    <property type="match status" value="1"/>
</dbReference>
<dbReference type="Proteomes" id="UP001219933">
    <property type="component" value="Chromosome 3"/>
</dbReference>
<dbReference type="GO" id="GO:0097320">
    <property type="term" value="P:plasma membrane tubulation"/>
    <property type="evidence" value="ECO:0007669"/>
    <property type="project" value="TreeGrafter"/>
</dbReference>
<evidence type="ECO:0000259" key="4">
    <source>
        <dbReference type="PROSITE" id="PS51021"/>
    </source>
</evidence>
<dbReference type="Pfam" id="PF03114">
    <property type="entry name" value="BAR"/>
    <property type="match status" value="1"/>
</dbReference>
<dbReference type="FunFam" id="2.30.30.40:FF:000100">
    <property type="entry name" value="SH3 domain-containing YSC84-like protein 1"/>
    <property type="match status" value="1"/>
</dbReference>
<dbReference type="SUPFAM" id="SSF50044">
    <property type="entry name" value="SH3-domain"/>
    <property type="match status" value="1"/>
</dbReference>
<dbReference type="Gene3D" id="2.30.30.40">
    <property type="entry name" value="SH3 Domains"/>
    <property type="match status" value="1"/>
</dbReference>
<dbReference type="InterPro" id="IPR001452">
    <property type="entry name" value="SH3_domain"/>
</dbReference>
<dbReference type="AlphaFoldDB" id="A0AAF0ERV7"/>
<dbReference type="PRINTS" id="PR00452">
    <property type="entry name" value="SH3DOMAIN"/>
</dbReference>
<dbReference type="Gene3D" id="1.20.1270.60">
    <property type="entry name" value="Arfaptin homology (AH) domain/BAR domain"/>
    <property type="match status" value="1"/>
</dbReference>
<dbReference type="GO" id="GO:0006897">
    <property type="term" value="P:endocytosis"/>
    <property type="evidence" value="ECO:0007669"/>
    <property type="project" value="InterPro"/>
</dbReference>
<dbReference type="SUPFAM" id="SSF103657">
    <property type="entry name" value="BAR/IMD domain-like"/>
    <property type="match status" value="1"/>
</dbReference>
<gene>
    <name evidence="5" type="primary">hob1</name>
    <name evidence="5" type="ORF">MCUN1_002356</name>
</gene>
<dbReference type="GO" id="GO:0030479">
    <property type="term" value="C:actin cortical patch"/>
    <property type="evidence" value="ECO:0007669"/>
    <property type="project" value="TreeGrafter"/>
</dbReference>
<dbReference type="GO" id="GO:1990528">
    <property type="term" value="C:Rvs161p-Rvs167p complex"/>
    <property type="evidence" value="ECO:0007669"/>
    <property type="project" value="TreeGrafter"/>
</dbReference>
<feature type="domain" description="BAR" evidence="4">
    <location>
        <begin position="15"/>
        <end position="276"/>
    </location>
</feature>
<dbReference type="PROSITE" id="PS51021">
    <property type="entry name" value="BAR"/>
    <property type="match status" value="1"/>
</dbReference>
<dbReference type="EMBL" id="CP119879">
    <property type="protein sequence ID" value="WFD35500.1"/>
    <property type="molecule type" value="Genomic_DNA"/>
</dbReference>
<evidence type="ECO:0000256" key="1">
    <source>
        <dbReference type="ARBA" id="ARBA00022443"/>
    </source>
</evidence>
<dbReference type="PANTHER" id="PTHR47174:SF1">
    <property type="entry name" value="REDUCED VIABILITY UPON STARVATION PROTEIN 167"/>
    <property type="match status" value="1"/>
</dbReference>
<reference evidence="5" key="1">
    <citation type="submission" date="2023-03" db="EMBL/GenBank/DDBJ databases">
        <title>Mating type loci evolution in Malassezia.</title>
        <authorList>
            <person name="Coelho M.A."/>
        </authorList>
    </citation>
    <scope>NUCLEOTIDE SEQUENCE</scope>
    <source>
        <strain evidence="5">CBS 11721</strain>
    </source>
</reference>
<keyword evidence="6" id="KW-1185">Reference proteome</keyword>
<accession>A0AAF0ERV7</accession>
<dbReference type="PROSITE" id="PS50002">
    <property type="entry name" value="SH3"/>
    <property type="match status" value="1"/>
</dbReference>
<name>A0AAF0ERV7_9BASI</name>
<dbReference type="SMART" id="SM00721">
    <property type="entry name" value="BAR"/>
    <property type="match status" value="1"/>
</dbReference>
<dbReference type="CDD" id="cd07599">
    <property type="entry name" value="BAR_Rvs167p"/>
    <property type="match status" value="1"/>
</dbReference>
<evidence type="ECO:0000313" key="6">
    <source>
        <dbReference type="Proteomes" id="UP001219933"/>
    </source>
</evidence>
<keyword evidence="1 2" id="KW-0728">SH3 domain</keyword>
<dbReference type="GO" id="GO:0008289">
    <property type="term" value="F:lipid binding"/>
    <property type="evidence" value="ECO:0007669"/>
    <property type="project" value="TreeGrafter"/>
</dbReference>
<dbReference type="GO" id="GO:0051666">
    <property type="term" value="P:actin cortical patch localization"/>
    <property type="evidence" value="ECO:0007669"/>
    <property type="project" value="InterPro"/>
</dbReference>
<dbReference type="InterPro" id="IPR004148">
    <property type="entry name" value="BAR_dom"/>
</dbReference>
<dbReference type="InterPro" id="IPR036028">
    <property type="entry name" value="SH3-like_dom_sf"/>
</dbReference>
<dbReference type="Pfam" id="PF00018">
    <property type="entry name" value="SH3_1"/>
    <property type="match status" value="1"/>
</dbReference>
<feature type="domain" description="SH3" evidence="3">
    <location>
        <begin position="343"/>
        <end position="402"/>
    </location>
</feature>
<dbReference type="InterPro" id="IPR027267">
    <property type="entry name" value="AH/BAR_dom_sf"/>
</dbReference>
<dbReference type="SMART" id="SM00326">
    <property type="entry name" value="SH3"/>
    <property type="match status" value="1"/>
</dbReference>
<dbReference type="InterPro" id="IPR046982">
    <property type="entry name" value="BIN3/RVS161-like"/>
</dbReference>
<proteinExistence type="predicted"/>
<protein>
    <submittedName>
        <fullName evidence="5">BAR adaptor protein Hob1</fullName>
    </submittedName>
</protein>
<organism evidence="5 6">
    <name type="scientific">Malassezia cuniculi</name>
    <dbReference type="NCBI Taxonomy" id="948313"/>
    <lineage>
        <taxon>Eukaryota</taxon>
        <taxon>Fungi</taxon>
        <taxon>Dikarya</taxon>
        <taxon>Basidiomycota</taxon>
        <taxon>Ustilaginomycotina</taxon>
        <taxon>Malasseziomycetes</taxon>
        <taxon>Malasseziales</taxon>
        <taxon>Malasseziaceae</taxon>
        <taxon>Malassezia</taxon>
    </lineage>
</organism>
<dbReference type="GO" id="GO:0043332">
    <property type="term" value="C:mating projection tip"/>
    <property type="evidence" value="ECO:0007669"/>
    <property type="project" value="TreeGrafter"/>
</dbReference>
<evidence type="ECO:0000259" key="3">
    <source>
        <dbReference type="PROSITE" id="PS50002"/>
    </source>
</evidence>